<gene>
    <name evidence="3" type="ORF">Rhopal_006008-T1</name>
</gene>
<feature type="compositionally biased region" description="Low complexity" evidence="1">
    <location>
        <begin position="86"/>
        <end position="96"/>
    </location>
</feature>
<comment type="caution">
    <text evidence="3">The sequence shown here is derived from an EMBL/GenBank/DDBJ whole genome shotgun (WGS) entry which is preliminary data.</text>
</comment>
<keyword evidence="2" id="KW-0812">Transmembrane</keyword>
<evidence type="ECO:0000256" key="1">
    <source>
        <dbReference type="SAM" id="MobiDB-lite"/>
    </source>
</evidence>
<keyword evidence="4" id="KW-1185">Reference proteome</keyword>
<organism evidence="3 4">
    <name type="scientific">Rhodotorula paludigena</name>
    <dbReference type="NCBI Taxonomy" id="86838"/>
    <lineage>
        <taxon>Eukaryota</taxon>
        <taxon>Fungi</taxon>
        <taxon>Dikarya</taxon>
        <taxon>Basidiomycota</taxon>
        <taxon>Pucciniomycotina</taxon>
        <taxon>Microbotryomycetes</taxon>
        <taxon>Sporidiobolales</taxon>
        <taxon>Sporidiobolaceae</taxon>
        <taxon>Rhodotorula</taxon>
    </lineage>
</organism>
<dbReference type="EMBL" id="BQKY01000012">
    <property type="protein sequence ID" value="GJN92963.1"/>
    <property type="molecule type" value="Genomic_DNA"/>
</dbReference>
<feature type="transmembrane region" description="Helical" evidence="2">
    <location>
        <begin position="249"/>
        <end position="270"/>
    </location>
</feature>
<accession>A0AAV5GWL9</accession>
<proteinExistence type="predicted"/>
<keyword evidence="2" id="KW-0472">Membrane</keyword>
<sequence>MASFFNRPSYTASWQQRIYPIQGEPSFAPPIPSARPDAAAAASPPLSPASHRNSRPSLASHSSAGPASPAPAVTPRREAPPPIYYPGPARRPAAAAHDSAGLAPSTNTASTATCTVDWAYHPCAPDAHGGRGMWGRRLRLGEIARAIKGEPEKLWDGWPAAFGGTERVAWRVAASDAEAAHGADGDEGGAAAARTRSRSLSLAHSRRDSGVALTVRSTAEPTHPLEPLYRKRIAELNALLEEHLVPARIWLALLELLCYVWVVALVVALAQGGGEQTGFLKGVELALILVILVAGLALNGVRMRRYALARALKLRTRDWSPLPLTSSTNAGLMRNYLDGDAERGRTESMAPKEGPVLRWRMRQTEGSYWLSYRPVIRVELVTPSSFHHRSALAYLPVVDAELGAPPAVDGPQPESDARPAAGGEAGEAPTGLPPRYEDP</sequence>
<dbReference type="Proteomes" id="UP001342314">
    <property type="component" value="Unassembled WGS sequence"/>
</dbReference>
<feature type="region of interest" description="Disordered" evidence="1">
    <location>
        <begin position="402"/>
        <end position="439"/>
    </location>
</feature>
<feature type="transmembrane region" description="Helical" evidence="2">
    <location>
        <begin position="282"/>
        <end position="301"/>
    </location>
</feature>
<dbReference type="AlphaFoldDB" id="A0AAV5GWL9"/>
<evidence type="ECO:0000256" key="2">
    <source>
        <dbReference type="SAM" id="Phobius"/>
    </source>
</evidence>
<evidence type="ECO:0000313" key="3">
    <source>
        <dbReference type="EMBL" id="GJN92963.1"/>
    </source>
</evidence>
<feature type="compositionally biased region" description="Low complexity" evidence="1">
    <location>
        <begin position="419"/>
        <end position="439"/>
    </location>
</feature>
<keyword evidence="2" id="KW-1133">Transmembrane helix</keyword>
<protein>
    <submittedName>
        <fullName evidence="3">Uncharacterized protein</fullName>
    </submittedName>
</protein>
<feature type="region of interest" description="Disordered" evidence="1">
    <location>
        <begin position="21"/>
        <end position="108"/>
    </location>
</feature>
<reference evidence="3 4" key="1">
    <citation type="submission" date="2021-12" db="EMBL/GenBank/DDBJ databases">
        <title>High titer production of polyol ester of fatty acids by Rhodotorula paludigena BS15 towards product separation-free biomass refinery.</title>
        <authorList>
            <person name="Mano J."/>
            <person name="Ono H."/>
            <person name="Tanaka T."/>
            <person name="Naito K."/>
            <person name="Sushida H."/>
            <person name="Ike M."/>
            <person name="Tokuyasu K."/>
            <person name="Kitaoka M."/>
        </authorList>
    </citation>
    <scope>NUCLEOTIDE SEQUENCE [LARGE SCALE GENOMIC DNA]</scope>
    <source>
        <strain evidence="3 4">BS15</strain>
    </source>
</reference>
<evidence type="ECO:0000313" key="4">
    <source>
        <dbReference type="Proteomes" id="UP001342314"/>
    </source>
</evidence>
<feature type="compositionally biased region" description="Low complexity" evidence="1">
    <location>
        <begin position="34"/>
        <end position="74"/>
    </location>
</feature>
<name>A0AAV5GWL9_9BASI</name>